<evidence type="ECO:0000259" key="3">
    <source>
        <dbReference type="PROSITE" id="PS50977"/>
    </source>
</evidence>
<evidence type="ECO:0000313" key="4">
    <source>
        <dbReference type="EMBL" id="SHH74086.1"/>
    </source>
</evidence>
<evidence type="ECO:0000313" key="5">
    <source>
        <dbReference type="Proteomes" id="UP000184139"/>
    </source>
</evidence>
<dbReference type="SUPFAM" id="SSF46689">
    <property type="entry name" value="Homeodomain-like"/>
    <property type="match status" value="1"/>
</dbReference>
<dbReference type="PROSITE" id="PS50977">
    <property type="entry name" value="HTH_TETR_2"/>
    <property type="match status" value="1"/>
</dbReference>
<dbReference type="Gene3D" id="1.10.357.10">
    <property type="entry name" value="Tetracycline Repressor, domain 2"/>
    <property type="match status" value="1"/>
</dbReference>
<keyword evidence="5" id="KW-1185">Reference proteome</keyword>
<dbReference type="EMBL" id="FQXS01000008">
    <property type="protein sequence ID" value="SHH74086.1"/>
    <property type="molecule type" value="Genomic_DNA"/>
</dbReference>
<dbReference type="PANTHER" id="PTHR43479">
    <property type="entry name" value="ACREF/ENVCD OPERON REPRESSOR-RELATED"/>
    <property type="match status" value="1"/>
</dbReference>
<feature type="domain" description="HTH tetR-type" evidence="3">
    <location>
        <begin position="13"/>
        <end position="73"/>
    </location>
</feature>
<reference evidence="4 5" key="1">
    <citation type="submission" date="2016-11" db="EMBL/GenBank/DDBJ databases">
        <authorList>
            <person name="Jaros S."/>
            <person name="Januszkiewicz K."/>
            <person name="Wedrychowicz H."/>
        </authorList>
    </citation>
    <scope>NUCLEOTIDE SEQUENCE [LARGE SCALE GENOMIC DNA]</scope>
    <source>
        <strain evidence="4 5">DSM 9705</strain>
    </source>
</reference>
<dbReference type="GO" id="GO:0003677">
    <property type="term" value="F:DNA binding"/>
    <property type="evidence" value="ECO:0007669"/>
    <property type="project" value="UniProtKB-UniRule"/>
</dbReference>
<dbReference type="Gene3D" id="1.10.10.60">
    <property type="entry name" value="Homeodomain-like"/>
    <property type="match status" value="1"/>
</dbReference>
<dbReference type="AlphaFoldDB" id="A0A1M5VFS3"/>
<dbReference type="InterPro" id="IPR036271">
    <property type="entry name" value="Tet_transcr_reg_TetR-rel_C_sf"/>
</dbReference>
<sequence>MKARHSRDELAHPDVHQRLEKAVLEIFSNSDFHKASIRDIANRAEVSFTTIYKHYGSKERLVFAFVDVWMGKLTDRIVDHLQGLEDLKEKLRKVFWLQLDYYERHVGLGRIVFMTLPMNTWMADQTFAQPRMMGLMIDVLRQGQREGVLNPHVRAGTLLDFLMGFVQRSFFMWILRGQQESLAAQANTMFEMVWRGMTNPELDHHQQAHEPAQLTTKA</sequence>
<dbReference type="OrthoDB" id="8535430at2"/>
<dbReference type="SUPFAM" id="SSF48498">
    <property type="entry name" value="Tetracyclin repressor-like, C-terminal domain"/>
    <property type="match status" value="1"/>
</dbReference>
<dbReference type="Pfam" id="PF00440">
    <property type="entry name" value="TetR_N"/>
    <property type="match status" value="1"/>
</dbReference>
<feature type="DNA-binding region" description="H-T-H motif" evidence="2">
    <location>
        <begin position="36"/>
        <end position="55"/>
    </location>
</feature>
<protein>
    <submittedName>
        <fullName evidence="4">Transcriptional regulator, TetR family</fullName>
    </submittedName>
</protein>
<gene>
    <name evidence="4" type="ORF">SAMN02745124_01661</name>
</gene>
<dbReference type="InterPro" id="IPR001647">
    <property type="entry name" value="HTH_TetR"/>
</dbReference>
<keyword evidence="1 2" id="KW-0238">DNA-binding</keyword>
<dbReference type="PANTHER" id="PTHR43479:SF11">
    <property type="entry name" value="ACREF_ENVCD OPERON REPRESSOR-RELATED"/>
    <property type="match status" value="1"/>
</dbReference>
<organism evidence="4 5">
    <name type="scientific">Desulfofustis glycolicus DSM 9705</name>
    <dbReference type="NCBI Taxonomy" id="1121409"/>
    <lineage>
        <taxon>Bacteria</taxon>
        <taxon>Pseudomonadati</taxon>
        <taxon>Thermodesulfobacteriota</taxon>
        <taxon>Desulfobulbia</taxon>
        <taxon>Desulfobulbales</taxon>
        <taxon>Desulfocapsaceae</taxon>
        <taxon>Desulfofustis</taxon>
    </lineage>
</organism>
<name>A0A1M5VFS3_9BACT</name>
<evidence type="ECO:0000256" key="2">
    <source>
        <dbReference type="PROSITE-ProRule" id="PRU00335"/>
    </source>
</evidence>
<dbReference type="InterPro" id="IPR050624">
    <property type="entry name" value="HTH-type_Tx_Regulator"/>
</dbReference>
<dbReference type="RefSeq" id="WP_073375080.1">
    <property type="nucleotide sequence ID" value="NZ_FQXS01000008.1"/>
</dbReference>
<dbReference type="InterPro" id="IPR009057">
    <property type="entry name" value="Homeodomain-like_sf"/>
</dbReference>
<accession>A0A1M5VFS3</accession>
<dbReference type="Proteomes" id="UP000184139">
    <property type="component" value="Unassembled WGS sequence"/>
</dbReference>
<dbReference type="STRING" id="1121409.SAMN02745124_01661"/>
<evidence type="ECO:0000256" key="1">
    <source>
        <dbReference type="ARBA" id="ARBA00023125"/>
    </source>
</evidence>
<proteinExistence type="predicted"/>